<dbReference type="PANTHER" id="PTHR43584:SF8">
    <property type="entry name" value="N-ACETYLMURAMATE ALPHA-1-PHOSPHATE URIDYLYLTRANSFERASE"/>
    <property type="match status" value="1"/>
</dbReference>
<dbReference type="InterPro" id="IPR050065">
    <property type="entry name" value="GlmU-like"/>
</dbReference>
<dbReference type="RefSeq" id="WP_116848882.1">
    <property type="nucleotide sequence ID" value="NZ_QTJU01000008.1"/>
</dbReference>
<proteinExistence type="predicted"/>
<dbReference type="SUPFAM" id="SSF53448">
    <property type="entry name" value="Nucleotide-diphospho-sugar transferases"/>
    <property type="match status" value="1"/>
</dbReference>
<dbReference type="OrthoDB" id="9813880at2"/>
<evidence type="ECO:0000256" key="2">
    <source>
        <dbReference type="ARBA" id="ARBA00022695"/>
    </source>
</evidence>
<organism evidence="4 5">
    <name type="scientific">Deminuibacter soli</name>
    <dbReference type="NCBI Taxonomy" id="2291815"/>
    <lineage>
        <taxon>Bacteria</taxon>
        <taxon>Pseudomonadati</taxon>
        <taxon>Bacteroidota</taxon>
        <taxon>Chitinophagia</taxon>
        <taxon>Chitinophagales</taxon>
        <taxon>Chitinophagaceae</taxon>
        <taxon>Deminuibacter</taxon>
    </lineage>
</organism>
<dbReference type="PANTHER" id="PTHR43584">
    <property type="entry name" value="NUCLEOTIDYL TRANSFERASE"/>
    <property type="match status" value="1"/>
</dbReference>
<accession>A0A3E1NFV7</accession>
<reference evidence="4 5" key="1">
    <citation type="submission" date="2018-08" db="EMBL/GenBank/DDBJ databases">
        <title>Chitinophagaceae sp. K23C18032701, a novel bacterium isolated from forest soil.</title>
        <authorList>
            <person name="Wang C."/>
        </authorList>
    </citation>
    <scope>NUCLEOTIDE SEQUENCE [LARGE SCALE GENOMIC DNA]</scope>
    <source>
        <strain evidence="4 5">K23C18032701</strain>
    </source>
</reference>
<dbReference type="InterPro" id="IPR029044">
    <property type="entry name" value="Nucleotide-diphossugar_trans"/>
</dbReference>
<keyword evidence="2" id="KW-0548">Nucleotidyltransferase</keyword>
<evidence type="ECO:0000313" key="5">
    <source>
        <dbReference type="Proteomes" id="UP000261284"/>
    </source>
</evidence>
<dbReference type="GO" id="GO:0016779">
    <property type="term" value="F:nucleotidyltransferase activity"/>
    <property type="evidence" value="ECO:0007669"/>
    <property type="project" value="UniProtKB-KW"/>
</dbReference>
<sequence>MKAMIFAAGIGSRLKPWTNHHPKALALVNGKSLLQRNVQYLQQYGISDLIINVHHFADQVLQAIDAAKGWGSHITISDETGALLETGGGLKKAAGFFAPGEDFVVLNADILTDLDLHAMIALHEHTKALATLATSNRSSSRYFLFNEAQQLCGWENVTTGERKIVRVSEQLQQKAFSGLHVINSRLLPMIAQTGKFSMVDVYLSLAADNAILAFDHSGSRFIDVGKPESVAKAEVLFA</sequence>
<keyword evidence="5" id="KW-1185">Reference proteome</keyword>
<dbReference type="Proteomes" id="UP000261284">
    <property type="component" value="Unassembled WGS sequence"/>
</dbReference>
<gene>
    <name evidence="4" type="ORF">DXN05_19100</name>
</gene>
<feature type="domain" description="Nucleotidyl transferase" evidence="3">
    <location>
        <begin position="2"/>
        <end position="229"/>
    </location>
</feature>
<name>A0A3E1NFV7_9BACT</name>
<keyword evidence="1 4" id="KW-0808">Transferase</keyword>
<evidence type="ECO:0000313" key="4">
    <source>
        <dbReference type="EMBL" id="RFM26678.1"/>
    </source>
</evidence>
<dbReference type="Pfam" id="PF00483">
    <property type="entry name" value="NTP_transferase"/>
    <property type="match status" value="1"/>
</dbReference>
<dbReference type="EMBL" id="QTJU01000008">
    <property type="protein sequence ID" value="RFM26678.1"/>
    <property type="molecule type" value="Genomic_DNA"/>
</dbReference>
<dbReference type="AlphaFoldDB" id="A0A3E1NFV7"/>
<dbReference type="InterPro" id="IPR005835">
    <property type="entry name" value="NTP_transferase_dom"/>
</dbReference>
<evidence type="ECO:0000259" key="3">
    <source>
        <dbReference type="Pfam" id="PF00483"/>
    </source>
</evidence>
<comment type="caution">
    <text evidence="4">The sequence shown here is derived from an EMBL/GenBank/DDBJ whole genome shotgun (WGS) entry which is preliminary data.</text>
</comment>
<evidence type="ECO:0000256" key="1">
    <source>
        <dbReference type="ARBA" id="ARBA00022679"/>
    </source>
</evidence>
<dbReference type="Gene3D" id="3.90.550.10">
    <property type="entry name" value="Spore Coat Polysaccharide Biosynthesis Protein SpsA, Chain A"/>
    <property type="match status" value="1"/>
</dbReference>
<protein>
    <submittedName>
        <fullName evidence="4">Nucleotidyltransferase family protein</fullName>
    </submittedName>
</protein>